<gene>
    <name evidence="2" type="ordered locus">Sterm_2823</name>
</gene>
<feature type="coiled-coil region" evidence="1">
    <location>
        <begin position="294"/>
        <end position="322"/>
    </location>
</feature>
<dbReference type="EMBL" id="CP001739">
    <property type="protein sequence ID" value="ACZ09667.1"/>
    <property type="molecule type" value="Genomic_DNA"/>
</dbReference>
<dbReference type="AlphaFoldDB" id="D1AN63"/>
<protein>
    <submittedName>
        <fullName evidence="2">Uncharacterized protein</fullName>
    </submittedName>
</protein>
<reference evidence="2 3" key="2">
    <citation type="journal article" date="2010" name="Stand. Genomic Sci.">
        <title>Complete genome sequence of Sebaldella termitidis type strain (NCTC 11300).</title>
        <authorList>
            <person name="Harmon-Smith M."/>
            <person name="Celia L."/>
            <person name="Chertkov O."/>
            <person name="Lapidus A."/>
            <person name="Copeland A."/>
            <person name="Glavina Del Rio T."/>
            <person name="Nolan M."/>
            <person name="Lucas S."/>
            <person name="Tice H."/>
            <person name="Cheng J.F."/>
            <person name="Han C."/>
            <person name="Detter J.C."/>
            <person name="Bruce D."/>
            <person name="Goodwin L."/>
            <person name="Pitluck S."/>
            <person name="Pati A."/>
            <person name="Liolios K."/>
            <person name="Ivanova N."/>
            <person name="Mavromatis K."/>
            <person name="Mikhailova N."/>
            <person name="Chen A."/>
            <person name="Palaniappan K."/>
            <person name="Land M."/>
            <person name="Hauser L."/>
            <person name="Chang Y.J."/>
            <person name="Jeffries C.D."/>
            <person name="Brettin T."/>
            <person name="Goker M."/>
            <person name="Beck B."/>
            <person name="Bristow J."/>
            <person name="Eisen J.A."/>
            <person name="Markowitz V."/>
            <person name="Hugenholtz P."/>
            <person name="Kyrpides N.C."/>
            <person name="Klenk H.P."/>
            <person name="Chen F."/>
        </authorList>
    </citation>
    <scope>NUCLEOTIDE SEQUENCE [LARGE SCALE GENOMIC DNA]</scope>
    <source>
        <strain evidence="3">ATCC 33386 / NCTC 11300</strain>
    </source>
</reference>
<dbReference type="Proteomes" id="UP000000845">
    <property type="component" value="Chromosome"/>
</dbReference>
<dbReference type="KEGG" id="str:Sterm_2823"/>
<sequence length="323" mass="37109">MSLNVDVKKFNYDKPFGKLMEVEFIKDDRSLIYDLKNFDLSFNIEKDRTGYSNTLEITLFNIGAKEIGTEDTGEQNQVDIDILSRKPVVFLSAGYENTQFDILFKGYVEDIKPFFEGNDIGYKIICGQANDKWYKTIVNVKYAEGIHYSEVIKNIANLIGLGIGKIELTVDLPYPRGYSEQGNLKKLLEDIAKNSQSIFYIEEDLLYFTPALSSLNDLIDIDFSEIIDKIEETDLGYKFKTFMNGNIKPNVKINIQNLGEMIVDKVTYIGEFETGEFHIEVEVVDVTLLSRKIGEELTEVRNDAQEQLNKKIEKDKKKEESKK</sequence>
<evidence type="ECO:0000256" key="1">
    <source>
        <dbReference type="SAM" id="Coils"/>
    </source>
</evidence>
<name>D1AN63_SEBTE</name>
<dbReference type="RefSeq" id="WP_012862261.1">
    <property type="nucleotide sequence ID" value="NC_013517.1"/>
</dbReference>
<dbReference type="Pfam" id="PF22759">
    <property type="entry name" value="E217_GP41"/>
    <property type="match status" value="1"/>
</dbReference>
<evidence type="ECO:0000313" key="3">
    <source>
        <dbReference type="Proteomes" id="UP000000845"/>
    </source>
</evidence>
<dbReference type="InterPro" id="IPR054496">
    <property type="entry name" value="E217_GP41"/>
</dbReference>
<organism evidence="2 3">
    <name type="scientific">Sebaldella termitidis (strain ATCC 33386 / NCTC 11300)</name>
    <dbReference type="NCBI Taxonomy" id="526218"/>
    <lineage>
        <taxon>Bacteria</taxon>
        <taxon>Fusobacteriati</taxon>
        <taxon>Fusobacteriota</taxon>
        <taxon>Fusobacteriia</taxon>
        <taxon>Fusobacteriales</taxon>
        <taxon>Leptotrichiaceae</taxon>
        <taxon>Sebaldella</taxon>
    </lineage>
</organism>
<keyword evidence="3" id="KW-1185">Reference proteome</keyword>
<reference evidence="3" key="1">
    <citation type="submission" date="2009-09" db="EMBL/GenBank/DDBJ databases">
        <title>The complete chromosome of Sebaldella termitidis ATCC 33386.</title>
        <authorList>
            <consortium name="US DOE Joint Genome Institute (JGI-PGF)"/>
            <person name="Lucas S."/>
            <person name="Copeland A."/>
            <person name="Lapidus A."/>
            <person name="Glavina del Rio T."/>
            <person name="Dalin E."/>
            <person name="Tice H."/>
            <person name="Bruce D."/>
            <person name="Goodwin L."/>
            <person name="Pitluck S."/>
            <person name="Kyrpides N."/>
            <person name="Mavromatis K."/>
            <person name="Ivanova N."/>
            <person name="Mikhailova N."/>
            <person name="Sims D."/>
            <person name="Meincke L."/>
            <person name="Brettin T."/>
            <person name="Detter J.C."/>
            <person name="Han C."/>
            <person name="Larimer F."/>
            <person name="Land M."/>
            <person name="Hauser L."/>
            <person name="Markowitz V."/>
            <person name="Cheng J.F."/>
            <person name="Hugenholtz P."/>
            <person name="Woyke T."/>
            <person name="Wu D."/>
            <person name="Eisen J.A."/>
        </authorList>
    </citation>
    <scope>NUCLEOTIDE SEQUENCE [LARGE SCALE GENOMIC DNA]</scope>
    <source>
        <strain evidence="3">ATCC 33386 / NCTC 11300</strain>
    </source>
</reference>
<dbReference type="STRING" id="526218.Sterm_2823"/>
<proteinExistence type="predicted"/>
<dbReference type="HOGENOM" id="CLU_860226_0_0_0"/>
<keyword evidence="1" id="KW-0175">Coiled coil</keyword>
<dbReference type="eggNOG" id="ENOG50340FY">
    <property type="taxonomic scope" value="Bacteria"/>
</dbReference>
<accession>D1AN63</accession>
<evidence type="ECO:0000313" key="2">
    <source>
        <dbReference type="EMBL" id="ACZ09667.1"/>
    </source>
</evidence>